<accession>A0AAW1Q2A3</accession>
<organism evidence="10 11">
    <name type="scientific">Symbiochloris irregularis</name>
    <dbReference type="NCBI Taxonomy" id="706552"/>
    <lineage>
        <taxon>Eukaryota</taxon>
        <taxon>Viridiplantae</taxon>
        <taxon>Chlorophyta</taxon>
        <taxon>core chlorophytes</taxon>
        <taxon>Trebouxiophyceae</taxon>
        <taxon>Trebouxiales</taxon>
        <taxon>Trebouxiaceae</taxon>
        <taxon>Symbiochloris</taxon>
    </lineage>
</organism>
<proteinExistence type="inferred from homology"/>
<feature type="compositionally biased region" description="Basic residues" evidence="8">
    <location>
        <begin position="267"/>
        <end position="278"/>
    </location>
</feature>
<gene>
    <name evidence="10" type="ORF">WJX73_003798</name>
</gene>
<dbReference type="PANTHER" id="PTHR13116:SF5">
    <property type="entry name" value="ER MEMBRANE PROTEIN COMPLEX SUBUNIT 3"/>
    <property type="match status" value="1"/>
</dbReference>
<dbReference type="SMART" id="SM01415">
    <property type="entry name" value="DUF106"/>
    <property type="match status" value="1"/>
</dbReference>
<dbReference type="PIRSF" id="PIRSF010045">
    <property type="entry name" value="DUF850_TM_euk"/>
    <property type="match status" value="1"/>
</dbReference>
<evidence type="ECO:0000256" key="8">
    <source>
        <dbReference type="SAM" id="MobiDB-lite"/>
    </source>
</evidence>
<evidence type="ECO:0000256" key="6">
    <source>
        <dbReference type="ARBA" id="ARBA00023136"/>
    </source>
</evidence>
<dbReference type="EMBL" id="JALJOQ010000001">
    <property type="protein sequence ID" value="KAK9814978.1"/>
    <property type="molecule type" value="Genomic_DNA"/>
</dbReference>
<evidence type="ECO:0000256" key="4">
    <source>
        <dbReference type="ARBA" id="ARBA00022692"/>
    </source>
</evidence>
<evidence type="ECO:0000313" key="11">
    <source>
        <dbReference type="Proteomes" id="UP001465755"/>
    </source>
</evidence>
<dbReference type="Proteomes" id="UP001465755">
    <property type="component" value="Unassembled WGS sequence"/>
</dbReference>
<dbReference type="InterPro" id="IPR002809">
    <property type="entry name" value="EMC3/TMCO1"/>
</dbReference>
<feature type="transmembrane region" description="Helical" evidence="9">
    <location>
        <begin position="20"/>
        <end position="37"/>
    </location>
</feature>
<name>A0AAW1Q2A3_9CHLO</name>
<keyword evidence="6 9" id="KW-0472">Membrane</keyword>
<protein>
    <recommendedName>
        <fullName evidence="3 7">ER membrane protein complex subunit 3</fullName>
    </recommendedName>
</protein>
<dbReference type="Pfam" id="PF01956">
    <property type="entry name" value="EMC3_TMCO1"/>
    <property type="match status" value="1"/>
</dbReference>
<dbReference type="PANTHER" id="PTHR13116">
    <property type="entry name" value="ER MEMBRANE PROTEIN COMPLEX SUBUNIT 3"/>
    <property type="match status" value="1"/>
</dbReference>
<feature type="region of interest" description="Disordered" evidence="8">
    <location>
        <begin position="254"/>
        <end position="278"/>
    </location>
</feature>
<reference evidence="10 11" key="1">
    <citation type="journal article" date="2024" name="Nat. Commun.">
        <title>Phylogenomics reveals the evolutionary origins of lichenization in chlorophyte algae.</title>
        <authorList>
            <person name="Puginier C."/>
            <person name="Libourel C."/>
            <person name="Otte J."/>
            <person name="Skaloud P."/>
            <person name="Haon M."/>
            <person name="Grisel S."/>
            <person name="Petersen M."/>
            <person name="Berrin J.G."/>
            <person name="Delaux P.M."/>
            <person name="Dal Grande F."/>
            <person name="Keller J."/>
        </authorList>
    </citation>
    <scope>NUCLEOTIDE SEQUENCE [LARGE SCALE GENOMIC DNA]</scope>
    <source>
        <strain evidence="10 11">SAG 2036</strain>
    </source>
</reference>
<sequence length="278" mass="31220">MSSQGQMDLVLDRDVRDWVLVPLTISIFLMMLIRQYVTQVFLSSNPSGGVFNPKEFREKQIMARAGLLKQTCGYLSDSAFKARKAFFIAKDTGAFHKKPEQKSAQDQLMNNPDVMTDMMKKNLGGLVPQLAMGGFVSYFFSGFIMGRIPFPLSPSFRIMLQRGVDLPSLDVTYFTSLSYYILLLFGLNGTFRLIFRENTVDESQMMRQQMAMGGGGMGPMGAPDPAKAFEAERHALEMLDYKWKLDGIEQQAAAVMQQQLGGQPKHQTPRKSPRLKSA</sequence>
<comment type="subcellular location">
    <subcellularLocation>
        <location evidence="1">Membrane</location>
        <topology evidence="1">Multi-pass membrane protein</topology>
    </subcellularLocation>
</comment>
<keyword evidence="4 9" id="KW-0812">Transmembrane</keyword>
<evidence type="ECO:0000256" key="3">
    <source>
        <dbReference type="ARBA" id="ARBA00020822"/>
    </source>
</evidence>
<dbReference type="GO" id="GO:0034975">
    <property type="term" value="P:protein folding in endoplasmic reticulum"/>
    <property type="evidence" value="ECO:0007669"/>
    <property type="project" value="TreeGrafter"/>
</dbReference>
<evidence type="ECO:0000256" key="5">
    <source>
        <dbReference type="ARBA" id="ARBA00022989"/>
    </source>
</evidence>
<feature type="transmembrane region" description="Helical" evidence="9">
    <location>
        <begin position="126"/>
        <end position="150"/>
    </location>
</feature>
<keyword evidence="5 9" id="KW-1133">Transmembrane helix</keyword>
<dbReference type="AlphaFoldDB" id="A0AAW1Q2A3"/>
<dbReference type="GO" id="GO:0072546">
    <property type="term" value="C:EMC complex"/>
    <property type="evidence" value="ECO:0007669"/>
    <property type="project" value="TreeGrafter"/>
</dbReference>
<keyword evidence="11" id="KW-1185">Reference proteome</keyword>
<comment type="caution">
    <text evidence="10">The sequence shown here is derived from an EMBL/GenBank/DDBJ whole genome shotgun (WGS) entry which is preliminary data.</text>
</comment>
<feature type="transmembrane region" description="Helical" evidence="9">
    <location>
        <begin position="177"/>
        <end position="195"/>
    </location>
</feature>
<evidence type="ECO:0000256" key="2">
    <source>
        <dbReference type="ARBA" id="ARBA00005376"/>
    </source>
</evidence>
<comment type="similarity">
    <text evidence="2 7">Belongs to the EMC3 family.</text>
</comment>
<evidence type="ECO:0000256" key="1">
    <source>
        <dbReference type="ARBA" id="ARBA00004141"/>
    </source>
</evidence>
<evidence type="ECO:0000256" key="7">
    <source>
        <dbReference type="PIRNR" id="PIRNR010045"/>
    </source>
</evidence>
<dbReference type="InterPro" id="IPR008568">
    <property type="entry name" value="EMC3"/>
</dbReference>
<evidence type="ECO:0000313" key="10">
    <source>
        <dbReference type="EMBL" id="KAK9814978.1"/>
    </source>
</evidence>
<evidence type="ECO:0000256" key="9">
    <source>
        <dbReference type="SAM" id="Phobius"/>
    </source>
</evidence>